<dbReference type="EMBL" id="HG994370">
    <property type="protein sequence ID" value="CAF2065492.1"/>
    <property type="molecule type" value="Genomic_DNA"/>
</dbReference>
<proteinExistence type="predicted"/>
<gene>
    <name evidence="1" type="ORF">DARMORV10_C06P51830.1</name>
</gene>
<reference evidence="1" key="1">
    <citation type="submission" date="2021-01" db="EMBL/GenBank/DDBJ databases">
        <authorList>
            <consortium name="Genoscope - CEA"/>
            <person name="William W."/>
        </authorList>
    </citation>
    <scope>NUCLEOTIDE SEQUENCE</scope>
</reference>
<protein>
    <submittedName>
        <fullName evidence="1">(rape) hypothetical protein</fullName>
    </submittedName>
</protein>
<sequence length="76" mass="7817">MAFKNLLTKVGTAALKAAAKEANIKKNGSSSEMLMAEDRKGKGIMMGGEGVTGLVRGENVIGGEDVHGSVRTLARG</sequence>
<accession>A0A816R0P1</accession>
<organism evidence="1">
    <name type="scientific">Brassica napus</name>
    <name type="common">Rape</name>
    <dbReference type="NCBI Taxonomy" id="3708"/>
    <lineage>
        <taxon>Eukaryota</taxon>
        <taxon>Viridiplantae</taxon>
        <taxon>Streptophyta</taxon>
        <taxon>Embryophyta</taxon>
        <taxon>Tracheophyta</taxon>
        <taxon>Spermatophyta</taxon>
        <taxon>Magnoliopsida</taxon>
        <taxon>eudicotyledons</taxon>
        <taxon>Gunneridae</taxon>
        <taxon>Pentapetalae</taxon>
        <taxon>rosids</taxon>
        <taxon>malvids</taxon>
        <taxon>Brassicales</taxon>
        <taxon>Brassicaceae</taxon>
        <taxon>Brassiceae</taxon>
        <taxon>Brassica</taxon>
    </lineage>
</organism>
<name>A0A816R0P1_BRANA</name>
<dbReference type="AlphaFoldDB" id="A0A816R0P1"/>
<dbReference type="Proteomes" id="UP001295469">
    <property type="component" value="Chromosome C06"/>
</dbReference>
<evidence type="ECO:0000313" key="1">
    <source>
        <dbReference type="EMBL" id="CAF2065492.1"/>
    </source>
</evidence>